<dbReference type="EMBL" id="JAQQDH010000001">
    <property type="protein sequence ID" value="MFM0443076.1"/>
    <property type="molecule type" value="Genomic_DNA"/>
</dbReference>
<dbReference type="RefSeq" id="WP_408127204.1">
    <property type="nucleotide sequence ID" value="NZ_JAQQDH010000001.1"/>
</dbReference>
<proteinExistence type="predicted"/>
<sequence>MKIDALRAEMEEDLSWRIDEIRFFQNTCASVGSEVGQQRFRKALVVLLYANLEGFAKLVFTTYVSAINAEAVACQEANLAIAAASLSDVFRYLRDGNGRVPDYKKLKLPDDAQLQKFARDREFLSQALELMQRPVAIPDKVTSTEANLGRDVLRKILYRLGLPHEDFEDIEPDLERLRNLRNNIAHGDAKQGISKEDYEKLRDSTFRIMRDLMLRVTHALLSKQFLLSTADTYEANRADFFM</sequence>
<protein>
    <submittedName>
        <fullName evidence="2">MAE_28990/MAE_18760 family HEPN-like nuclease</fullName>
    </submittedName>
</protein>
<accession>A0ABW9BUX7</accession>
<dbReference type="Pfam" id="PF18737">
    <property type="entry name" value="HEPN_MAE_28990"/>
    <property type="match status" value="1"/>
</dbReference>
<dbReference type="InterPro" id="IPR040788">
    <property type="entry name" value="HEPN_MAE_28990"/>
</dbReference>
<organism evidence="2 3">
    <name type="scientific">Paraburkholderia strydomiana</name>
    <dbReference type="NCBI Taxonomy" id="1245417"/>
    <lineage>
        <taxon>Bacteria</taxon>
        <taxon>Pseudomonadati</taxon>
        <taxon>Pseudomonadota</taxon>
        <taxon>Betaproteobacteria</taxon>
        <taxon>Burkholderiales</taxon>
        <taxon>Burkholderiaceae</taxon>
        <taxon>Paraburkholderia</taxon>
    </lineage>
</organism>
<reference evidence="2 3" key="1">
    <citation type="journal article" date="2024" name="Chem. Sci.">
        <title>Discovery of megapolipeptins by genome mining of a Burkholderiales bacteria collection.</title>
        <authorList>
            <person name="Paulo B.S."/>
            <person name="Recchia M.J.J."/>
            <person name="Lee S."/>
            <person name="Fergusson C.H."/>
            <person name="Romanowski S.B."/>
            <person name="Hernandez A."/>
            <person name="Krull N."/>
            <person name="Liu D.Y."/>
            <person name="Cavanagh H."/>
            <person name="Bos A."/>
            <person name="Gray C.A."/>
            <person name="Murphy B.T."/>
            <person name="Linington R.G."/>
            <person name="Eustaquio A.S."/>
        </authorList>
    </citation>
    <scope>NUCLEOTIDE SEQUENCE [LARGE SCALE GENOMIC DNA]</scope>
    <source>
        <strain evidence="2 3">RL17-379-BIB-C</strain>
    </source>
</reference>
<evidence type="ECO:0000313" key="2">
    <source>
        <dbReference type="EMBL" id="MFM0443076.1"/>
    </source>
</evidence>
<keyword evidence="3" id="KW-1185">Reference proteome</keyword>
<feature type="domain" description="MAE-28990/MAE-18760-like HEPN" evidence="1">
    <location>
        <begin position="7"/>
        <end position="224"/>
    </location>
</feature>
<evidence type="ECO:0000313" key="3">
    <source>
        <dbReference type="Proteomes" id="UP001629288"/>
    </source>
</evidence>
<evidence type="ECO:0000259" key="1">
    <source>
        <dbReference type="Pfam" id="PF18737"/>
    </source>
</evidence>
<gene>
    <name evidence="2" type="ORF">PQR00_05715</name>
</gene>
<dbReference type="Proteomes" id="UP001629288">
    <property type="component" value="Unassembled WGS sequence"/>
</dbReference>
<name>A0ABW9BUX7_9BURK</name>
<comment type="caution">
    <text evidence="2">The sequence shown here is derived from an EMBL/GenBank/DDBJ whole genome shotgun (WGS) entry which is preliminary data.</text>
</comment>